<dbReference type="EMBL" id="JAFLNF010000005">
    <property type="protein sequence ID" value="MBO0346121.1"/>
    <property type="molecule type" value="Genomic_DNA"/>
</dbReference>
<keyword evidence="6" id="KW-1185">Reference proteome</keyword>
<evidence type="ECO:0000256" key="2">
    <source>
        <dbReference type="ARBA" id="ARBA00023125"/>
    </source>
</evidence>
<dbReference type="Proteomes" id="UP000664779">
    <property type="component" value="Unassembled WGS sequence"/>
</dbReference>
<dbReference type="PRINTS" id="PR00778">
    <property type="entry name" value="HTHARSR"/>
</dbReference>
<reference evidence="5" key="1">
    <citation type="submission" date="2021-03" db="EMBL/GenBank/DDBJ databases">
        <title>Roseibium sp. CAU 1637 isolated from Incheon.</title>
        <authorList>
            <person name="Kim W."/>
        </authorList>
    </citation>
    <scope>NUCLEOTIDE SEQUENCE</scope>
    <source>
        <strain evidence="5">CAU 1637</strain>
    </source>
</reference>
<dbReference type="NCBIfam" id="NF033788">
    <property type="entry name" value="HTH_metalloreg"/>
    <property type="match status" value="1"/>
</dbReference>
<dbReference type="CDD" id="cd00090">
    <property type="entry name" value="HTH_ARSR"/>
    <property type="match status" value="1"/>
</dbReference>
<gene>
    <name evidence="5" type="ORF">J0X15_12890</name>
</gene>
<dbReference type="Gene3D" id="1.10.10.10">
    <property type="entry name" value="Winged helix-like DNA-binding domain superfamily/Winged helix DNA-binding domain"/>
    <property type="match status" value="1"/>
</dbReference>
<dbReference type="InterPro" id="IPR051081">
    <property type="entry name" value="HTH_MetalResp_TranReg"/>
</dbReference>
<comment type="caution">
    <text evidence="5">The sequence shown here is derived from an EMBL/GenBank/DDBJ whole genome shotgun (WGS) entry which is preliminary data.</text>
</comment>
<dbReference type="AlphaFoldDB" id="A0A939EP16"/>
<dbReference type="GO" id="GO:0003700">
    <property type="term" value="F:DNA-binding transcription factor activity"/>
    <property type="evidence" value="ECO:0007669"/>
    <property type="project" value="InterPro"/>
</dbReference>
<keyword evidence="3" id="KW-0804">Transcription</keyword>
<organism evidence="5 6">
    <name type="scientific">Roseibium limicola</name>
    <dbReference type="NCBI Taxonomy" id="2816037"/>
    <lineage>
        <taxon>Bacteria</taxon>
        <taxon>Pseudomonadati</taxon>
        <taxon>Pseudomonadota</taxon>
        <taxon>Alphaproteobacteria</taxon>
        <taxon>Hyphomicrobiales</taxon>
        <taxon>Stappiaceae</taxon>
        <taxon>Roseibium</taxon>
    </lineage>
</organism>
<name>A0A939EP16_9HYPH</name>
<dbReference type="InterPro" id="IPR036388">
    <property type="entry name" value="WH-like_DNA-bd_sf"/>
</dbReference>
<protein>
    <submittedName>
        <fullName evidence="5">Metalloregulator ArsR/SmtB family transcription factor</fullName>
    </submittedName>
</protein>
<dbReference type="Pfam" id="PF12840">
    <property type="entry name" value="HTH_20"/>
    <property type="match status" value="1"/>
</dbReference>
<dbReference type="InterPro" id="IPR011991">
    <property type="entry name" value="ArsR-like_HTH"/>
</dbReference>
<dbReference type="PROSITE" id="PS50987">
    <property type="entry name" value="HTH_ARSR_2"/>
    <property type="match status" value="1"/>
</dbReference>
<keyword evidence="2" id="KW-0238">DNA-binding</keyword>
<evidence type="ECO:0000313" key="6">
    <source>
        <dbReference type="Proteomes" id="UP000664779"/>
    </source>
</evidence>
<dbReference type="InterPro" id="IPR001845">
    <property type="entry name" value="HTH_ArsR_DNA-bd_dom"/>
</dbReference>
<dbReference type="GO" id="GO:0003677">
    <property type="term" value="F:DNA binding"/>
    <property type="evidence" value="ECO:0007669"/>
    <property type="project" value="UniProtKB-KW"/>
</dbReference>
<dbReference type="PANTHER" id="PTHR33154:SF15">
    <property type="entry name" value="REGULATORY PROTEIN ARSR"/>
    <property type="match status" value="1"/>
</dbReference>
<keyword evidence="1" id="KW-0805">Transcription regulation</keyword>
<dbReference type="SUPFAM" id="SSF46785">
    <property type="entry name" value="Winged helix' DNA-binding domain"/>
    <property type="match status" value="1"/>
</dbReference>
<evidence type="ECO:0000256" key="1">
    <source>
        <dbReference type="ARBA" id="ARBA00023015"/>
    </source>
</evidence>
<dbReference type="SMART" id="SM00418">
    <property type="entry name" value="HTH_ARSR"/>
    <property type="match status" value="1"/>
</dbReference>
<dbReference type="PANTHER" id="PTHR33154">
    <property type="entry name" value="TRANSCRIPTIONAL REGULATOR, ARSR FAMILY"/>
    <property type="match status" value="1"/>
</dbReference>
<feature type="domain" description="HTH arsR-type" evidence="4">
    <location>
        <begin position="9"/>
        <end position="104"/>
    </location>
</feature>
<dbReference type="InterPro" id="IPR036390">
    <property type="entry name" value="WH_DNA-bd_sf"/>
</dbReference>
<sequence>MCSATTEGLVPSEDERLATVYRALAHPARLAILRRLRSEPGACCGDIVKCLPLAQSTVSQHLQALKDAGLLMCQVKGRCCHYRVNEAGLQFARAASADFLDEIRIVDATGSSDKAITAVEQPPVCCPEGADP</sequence>
<evidence type="ECO:0000259" key="4">
    <source>
        <dbReference type="PROSITE" id="PS50987"/>
    </source>
</evidence>
<evidence type="ECO:0000313" key="5">
    <source>
        <dbReference type="EMBL" id="MBO0346121.1"/>
    </source>
</evidence>
<proteinExistence type="predicted"/>
<evidence type="ECO:0000256" key="3">
    <source>
        <dbReference type="ARBA" id="ARBA00023163"/>
    </source>
</evidence>
<accession>A0A939EP16</accession>